<feature type="binding site" evidence="14">
    <location>
        <position position="1135"/>
    </location>
    <ligand>
        <name>[4Fe-4S] cluster</name>
        <dbReference type="ChEBI" id="CHEBI:49883"/>
    </ligand>
</feature>
<name>A0A1Y0CLB0_9BACI</name>
<evidence type="ECO:0000256" key="12">
    <source>
        <dbReference type="ARBA" id="ARBA00023125"/>
    </source>
</evidence>
<protein>
    <recommendedName>
        <fullName evidence="14">ATP-dependent helicase/deoxyribonuclease subunit B</fullName>
        <ecNumber evidence="14">3.1.-.-</ecNumber>
    </recommendedName>
    <alternativeName>
        <fullName evidence="14">ATP-dependent helicase/nuclease subunit AddB</fullName>
    </alternativeName>
</protein>
<dbReference type="KEGG" id="bhk:B4U37_06705"/>
<dbReference type="GO" id="GO:0003690">
    <property type="term" value="F:double-stranded DNA binding"/>
    <property type="evidence" value="ECO:0007669"/>
    <property type="project" value="UniProtKB-UniRule"/>
</dbReference>
<dbReference type="InterPro" id="IPR038726">
    <property type="entry name" value="PDDEXK_AddAB-type"/>
</dbReference>
<comment type="cofactor">
    <cofactor evidence="14">
        <name>Mg(2+)</name>
        <dbReference type="ChEBI" id="CHEBI:18420"/>
    </cofactor>
</comment>
<comment type="function">
    <text evidence="14">The heterodimer acts as both an ATP-dependent DNA helicase and an ATP-dependent, dual-direction single-stranded exonuclease. Recognizes the chi site generating a DNA molecule suitable for the initiation of homologous recombination. The AddB subunit has 5' -&gt; 3' nuclease activity but not helicase activity.</text>
</comment>
<dbReference type="GO" id="GO:0051539">
    <property type="term" value="F:4 iron, 4 sulfur cluster binding"/>
    <property type="evidence" value="ECO:0007669"/>
    <property type="project" value="UniProtKB-KW"/>
</dbReference>
<dbReference type="GO" id="GO:0008409">
    <property type="term" value="F:5'-3' exonuclease activity"/>
    <property type="evidence" value="ECO:0007669"/>
    <property type="project" value="UniProtKB-UniRule"/>
</dbReference>
<dbReference type="GO" id="GO:0046872">
    <property type="term" value="F:metal ion binding"/>
    <property type="evidence" value="ECO:0007669"/>
    <property type="project" value="UniProtKB-KW"/>
</dbReference>
<evidence type="ECO:0000256" key="11">
    <source>
        <dbReference type="ARBA" id="ARBA00023014"/>
    </source>
</evidence>
<evidence type="ECO:0000256" key="5">
    <source>
        <dbReference type="ARBA" id="ARBA00022763"/>
    </source>
</evidence>
<comment type="subunit">
    <text evidence="14">Heterodimer of AddA and AddB.</text>
</comment>
<feature type="domain" description="UvrD-like helicase C-terminal" evidence="15">
    <location>
        <begin position="283"/>
        <end position="590"/>
    </location>
</feature>
<dbReference type="AlphaFoldDB" id="A0A1Y0CLB0"/>
<keyword evidence="18" id="KW-1185">Reference proteome</keyword>
<dbReference type="PANTHER" id="PTHR30591">
    <property type="entry name" value="RECBCD ENZYME SUBUNIT RECC"/>
    <property type="match status" value="1"/>
</dbReference>
<evidence type="ECO:0000256" key="3">
    <source>
        <dbReference type="ARBA" id="ARBA00022723"/>
    </source>
</evidence>
<evidence type="ECO:0000313" key="18">
    <source>
        <dbReference type="Proteomes" id="UP000195573"/>
    </source>
</evidence>
<reference evidence="17 19" key="2">
    <citation type="submission" date="2019-08" db="EMBL/GenBank/DDBJ databases">
        <title>Bacillus genomes from the desert of Cuatro Cienegas, Coahuila.</title>
        <authorList>
            <person name="Olmedo-Alvarez G."/>
        </authorList>
    </citation>
    <scope>NUCLEOTIDE SEQUENCE [LARGE SCALE GENOMIC DNA]</scope>
    <source>
        <strain evidence="17 19">CH88_3T</strain>
    </source>
</reference>
<dbReference type="HAMAP" id="MF_01452">
    <property type="entry name" value="AddB_type1"/>
    <property type="match status" value="1"/>
</dbReference>
<accession>A0A1Y0CLB0</accession>
<keyword evidence="4 14" id="KW-0547">Nucleotide-binding</keyword>
<dbReference type="SUPFAM" id="SSF52540">
    <property type="entry name" value="P-loop containing nucleoside triphosphate hydrolases"/>
    <property type="match status" value="2"/>
</dbReference>
<dbReference type="GO" id="GO:0004386">
    <property type="term" value="F:helicase activity"/>
    <property type="evidence" value="ECO:0007669"/>
    <property type="project" value="UniProtKB-KW"/>
</dbReference>
<keyword evidence="3 14" id="KW-0479">Metal-binding</keyword>
<dbReference type="Gene3D" id="3.40.50.300">
    <property type="entry name" value="P-loop containing nucleotide triphosphate hydrolases"/>
    <property type="match status" value="3"/>
</dbReference>
<keyword evidence="6 14" id="KW-0378">Hydrolase</keyword>
<evidence type="ECO:0000256" key="1">
    <source>
        <dbReference type="ARBA" id="ARBA00022485"/>
    </source>
</evidence>
<dbReference type="Proteomes" id="UP000323393">
    <property type="component" value="Unassembled WGS sequence"/>
</dbReference>
<evidence type="ECO:0000256" key="2">
    <source>
        <dbReference type="ARBA" id="ARBA00022722"/>
    </source>
</evidence>
<evidence type="ECO:0000259" key="15">
    <source>
        <dbReference type="PROSITE" id="PS51217"/>
    </source>
</evidence>
<feature type="binding site" evidence="14">
    <location>
        <position position="1126"/>
    </location>
    <ligand>
        <name>[4Fe-4S] cluster</name>
        <dbReference type="ChEBI" id="CHEBI:49883"/>
    </ligand>
</feature>
<dbReference type="InterPro" id="IPR014140">
    <property type="entry name" value="DNA_helicase_suAddB"/>
</dbReference>
<evidence type="ECO:0000256" key="10">
    <source>
        <dbReference type="ARBA" id="ARBA00023004"/>
    </source>
</evidence>
<keyword evidence="9 14" id="KW-0067">ATP-binding</keyword>
<evidence type="ECO:0000313" key="16">
    <source>
        <dbReference type="EMBL" id="ART75736.1"/>
    </source>
</evidence>
<dbReference type="EMBL" id="CP020880">
    <property type="protein sequence ID" value="ART75736.1"/>
    <property type="molecule type" value="Genomic_DNA"/>
</dbReference>
<comment type="cofactor">
    <cofactor evidence="14">
        <name>[4Fe-4S] cluster</name>
        <dbReference type="ChEBI" id="CHEBI:49883"/>
    </cofactor>
    <text evidence="14">Binds 1 [4Fe-4S] cluster.</text>
</comment>
<dbReference type="GO" id="GO:0000724">
    <property type="term" value="P:double-strand break repair via homologous recombination"/>
    <property type="evidence" value="ECO:0007669"/>
    <property type="project" value="UniProtKB-UniRule"/>
</dbReference>
<dbReference type="EC" id="3.1.-.-" evidence="14"/>
<keyword evidence="8 14" id="KW-0269">Exonuclease</keyword>
<keyword evidence="10 14" id="KW-0408">Iron</keyword>
<evidence type="ECO:0000313" key="19">
    <source>
        <dbReference type="Proteomes" id="UP000323393"/>
    </source>
</evidence>
<keyword evidence="12 14" id="KW-0238">DNA-binding</keyword>
<evidence type="ECO:0000256" key="9">
    <source>
        <dbReference type="ARBA" id="ARBA00022840"/>
    </source>
</evidence>
<keyword evidence="13 14" id="KW-0234">DNA repair</keyword>
<keyword evidence="1 14" id="KW-0004">4Fe-4S</keyword>
<dbReference type="Proteomes" id="UP000195573">
    <property type="component" value="Chromosome"/>
</dbReference>
<keyword evidence="5 14" id="KW-0227">DNA damage</keyword>
<dbReference type="Gene3D" id="6.10.140.1030">
    <property type="match status" value="1"/>
</dbReference>
<evidence type="ECO:0000256" key="13">
    <source>
        <dbReference type="ARBA" id="ARBA00023204"/>
    </source>
</evidence>
<feature type="binding site" evidence="14">
    <location>
        <position position="1129"/>
    </location>
    <ligand>
        <name>[4Fe-4S] cluster</name>
        <dbReference type="ChEBI" id="CHEBI:49883"/>
    </ligand>
</feature>
<dbReference type="PANTHER" id="PTHR30591:SF1">
    <property type="entry name" value="RECBCD ENZYME SUBUNIT RECC"/>
    <property type="match status" value="1"/>
</dbReference>
<dbReference type="Pfam" id="PF12705">
    <property type="entry name" value="PDDEXK_1"/>
    <property type="match status" value="1"/>
</dbReference>
<evidence type="ECO:0000256" key="14">
    <source>
        <dbReference type="HAMAP-Rule" id="MF_01452"/>
    </source>
</evidence>
<keyword evidence="11 14" id="KW-0411">Iron-sulfur</keyword>
<evidence type="ECO:0000313" key="17">
    <source>
        <dbReference type="EMBL" id="TYS61014.1"/>
    </source>
</evidence>
<dbReference type="Pfam" id="PF13361">
    <property type="entry name" value="UvrD_C"/>
    <property type="match status" value="1"/>
</dbReference>
<comment type="similarity">
    <text evidence="14">Belongs to the helicase family. AddB/RexB type 1 subfamily.</text>
</comment>
<feature type="binding site" evidence="14">
    <location>
        <position position="806"/>
    </location>
    <ligand>
        <name>[4Fe-4S] cluster</name>
        <dbReference type="ChEBI" id="CHEBI:49883"/>
    </ligand>
</feature>
<organism evidence="17 19">
    <name type="scientific">Sutcliffiella horikoshii</name>
    <dbReference type="NCBI Taxonomy" id="79883"/>
    <lineage>
        <taxon>Bacteria</taxon>
        <taxon>Bacillati</taxon>
        <taxon>Bacillota</taxon>
        <taxon>Bacilli</taxon>
        <taxon>Bacillales</taxon>
        <taxon>Bacillaceae</taxon>
        <taxon>Sutcliffiella</taxon>
    </lineage>
</organism>
<evidence type="ECO:0000256" key="8">
    <source>
        <dbReference type="ARBA" id="ARBA00022839"/>
    </source>
</evidence>
<dbReference type="InterPro" id="IPR014017">
    <property type="entry name" value="DNA_helicase_UvrD-like_C"/>
</dbReference>
<dbReference type="InterPro" id="IPR049035">
    <property type="entry name" value="ADDB_N"/>
</dbReference>
<keyword evidence="7 14" id="KW-0347">Helicase</keyword>
<dbReference type="Pfam" id="PF21445">
    <property type="entry name" value="ADDB_N"/>
    <property type="match status" value="1"/>
</dbReference>
<dbReference type="InterPro" id="IPR011604">
    <property type="entry name" value="PDDEXK-like_dom_sf"/>
</dbReference>
<dbReference type="NCBIfam" id="TIGR02773">
    <property type="entry name" value="addB_Gpos"/>
    <property type="match status" value="1"/>
</dbReference>
<keyword evidence="2 14" id="KW-0540">Nuclease</keyword>
<reference evidence="16 18" key="1">
    <citation type="submission" date="2017-04" db="EMBL/GenBank/DDBJ databases">
        <title>Complete Genome Sequence of the Bacillus horikoshii 20a strain from Cuatro Cienegas, Coahuila, Mexico.</title>
        <authorList>
            <person name="Zarza E."/>
            <person name="Alcaraz L.D."/>
            <person name="Aguilar-Salinas B."/>
            <person name="Islas A."/>
            <person name="Olmedo-Alvarez G."/>
        </authorList>
    </citation>
    <scope>NUCLEOTIDE SEQUENCE [LARGE SCALE GENOMIC DNA]</scope>
    <source>
        <strain evidence="16 18">20a</strain>
    </source>
</reference>
<proteinExistence type="inferred from homology"/>
<evidence type="ECO:0000256" key="6">
    <source>
        <dbReference type="ARBA" id="ARBA00022801"/>
    </source>
</evidence>
<evidence type="ECO:0000256" key="4">
    <source>
        <dbReference type="ARBA" id="ARBA00022741"/>
    </source>
</evidence>
<comment type="miscellaneous">
    <text evidence="14">Despite having conserved helicase domains, this subunit does not have helicase activity.</text>
</comment>
<dbReference type="EMBL" id="VTEU01000001">
    <property type="protein sequence ID" value="TYS61014.1"/>
    <property type="molecule type" value="Genomic_DNA"/>
</dbReference>
<dbReference type="InterPro" id="IPR027417">
    <property type="entry name" value="P-loop_NTPase"/>
</dbReference>
<dbReference type="GO" id="GO:0005524">
    <property type="term" value="F:ATP binding"/>
    <property type="evidence" value="ECO:0007669"/>
    <property type="project" value="UniProtKB-UniRule"/>
</dbReference>
<dbReference type="GeneID" id="96738114"/>
<dbReference type="PROSITE" id="PS51217">
    <property type="entry name" value="UVRD_HELICASE_CTER"/>
    <property type="match status" value="1"/>
</dbReference>
<dbReference type="RefSeq" id="WP_088017603.1">
    <property type="nucleotide sequence ID" value="NZ_CP020880.1"/>
</dbReference>
<sequence length="1171" mass="135084">MSIRFLIGRTGSGKTTWCNEQILHMLREDPQGTPVVYLVPEQMTFQSEYRIVQSPDVKGMIRAQVFSFTRLAWRILQEVGGISRFHIDQTGIHMLLRKVIEEHKSKFHVFGKSAEQFGFIEQMESMITEFKRYCVTPELLQDEIVRIGEDASISEHEKMLAKKLTDILVVYRQLEATLEGKYLDGEDYLQLLAEKIPNSSYIQKADIFIDGFHSFTPQELEVLKELMKHANSVTVALTADKPYDEEAPYDLHLFRETGTTYQRLKDIALEEGCELEEPVLLKDTPRFQHAHSLRHMEQYFDVRPTVVFPEKSDVSILQAVNRRAEMEGIAREIVSLVRDKDNRYKDIAVIVRNAESYIDLVNTVFKDYDIPFFVDQKRTMLHHPLVELLRSSLEVISRNWRYESVFRCVKTDFFYSLDQDINEMREKTDKLENYCLSYGIQGQRWTSTEPWKYRRFFSVDTEGPYLQTDEEIAYEKEINELRTMIVEPLHTLEKRWKKAKSIDGYCKALYEYMEDLKIPQKLEARMKKAEEEGNLSSAKENEQVWKAIIQMLDQMVELIGEHPISLSMFMKMVESGLESLRFSLVPPAIDQVIVANFDLSRLTDIKHSFVIGVNDGVIPAKIKDEGFISEEERELLSNYGMELAPTSLERLLDEHFLVYTSFLSPSHHLYISYALADEEGKTLLPSSYIKRIKEMFPSLEEKLLLNEPAELTSEEQLRYIHTPSTTLSNLAVQLQAWMKKYPVEPIWWDVYNTLLESEEWQDKTEQVLRSLFYKNEAKKLKQKVSRELYGNFMEASVSRMEKFSACAFSHFASHGLKLKERKIYRLEAPDIGQLFHAALKHISDKLRQSGNDWKNLTKQECEVLAKEAVHILAPKLQGEILLSSNRFHYIKRKLETIITRASQILSDHSKASKFTPVGLELGFGKQEELPPIQINLPNGVTMELIGRIDRVDKAEGSSGLLLRIIDYKSSNKALDLTEVYYGLALQMLTYLDIVISHSKGWLGSEATPAGVLYFHVHNPMIKTNGMKPEDIIEEEIFKSFKMKGLLLGDEESVKLMDQTLESGHSKIVSAALKKNGGFQANSSIASEEEFTQLRTYVRKTFEEIGMKISEGETSIAPYKLKNQTPCTFCSYKSFCQFDTSLDENEYRVLPTIPKNEVISSMKTKIEGGGES</sequence>
<evidence type="ECO:0000256" key="7">
    <source>
        <dbReference type="ARBA" id="ARBA00022806"/>
    </source>
</evidence>
<gene>
    <name evidence="14 17" type="primary">addB</name>
    <name evidence="16" type="ORF">B4U37_06705</name>
    <name evidence="17" type="ORF">FZC74_01695</name>
</gene>
<dbReference type="Gene3D" id="3.90.320.10">
    <property type="match status" value="1"/>
</dbReference>